<sequence>MRLSLAYVKKYFGRSISIALSIIISISLIITVGILTKNTQKASVDRIKYESGDYHVKVKNISGNVISDYKKQFDISMMGVSSYYDSSEFNGKLMLNLIKSNEDYIKIYNSKILNGRFPTSDNEVALEEWVMLNLGLKLDINQNIKIKLYNSKETKNYKVVGILKDRPYYKSIGMAELILPFTENIIKETNLEAQIRFKKDIYRNLSKLMNDNHISRKNVSENRILLDALGESNGLNYDFIFTCIISMIVSGVVIYSIFRISIIQRISEYGIIRALGANIFNVFNIIFVELFAISLVSIPIGVLIGIISSKYITLFMGNLLIGNIVKINNVEINLDVVMISIITVLVNILIISFLTCTNVNKISPIKCIKKDISKKNSRESSILNTRRLLNLLPIEYIISLKNILKNKKNFVIIVLSMSGGCIIFILTNFTNILDERQLEYTSKVATENSDYNISFAPVTPLNIGISEENLKQIRQLEGIENVKTSQVMYSRMILNKDNINNMNYFEKVNKSAYNKKALNGLLVKKDNEYILKSNLYGYDNSSIDAQKSFVISGDIDLDKMNNGNVAILYMPDPSLFTNIKDSRPVLNLKVGDIVKLRFRSDYVSDENFAKLKDKGEYVEEEFKIGAIVSNILNVDGYYAGMDSASIIISQNQFKNIVGIHSYRMLDIKKIPTVDNIELGKNIIDISSKIQGSIVRDFTQEIKNIKIIEDNKKILIYTIILVLFTISFINIINNINYNLYSRINEFGVIRAIGLDNNSFRKMLLFEGVVYGLISASVSITFGILGQSILYNILKGNLMNAKFIIDYKSYILVIILTIILGVVATYLPSKKVKKLSIIESINIIE</sequence>
<gene>
    <name evidence="10" type="primary">macB_5</name>
    <name evidence="10" type="ORF">SAMEA1710456_01209</name>
</gene>
<dbReference type="EC" id="3.6.3.-" evidence="10"/>
<dbReference type="GO" id="GO:0016787">
    <property type="term" value="F:hydrolase activity"/>
    <property type="evidence" value="ECO:0007669"/>
    <property type="project" value="UniProtKB-KW"/>
</dbReference>
<evidence type="ECO:0000313" key="10">
    <source>
        <dbReference type="EMBL" id="VFD53734.1"/>
    </source>
</evidence>
<dbReference type="InterPro" id="IPR025857">
    <property type="entry name" value="MacB_PCD"/>
</dbReference>
<feature type="transmembrane region" description="Helical" evidence="7">
    <location>
        <begin position="336"/>
        <end position="356"/>
    </location>
</feature>
<protein>
    <submittedName>
        <fullName evidence="10">ABC transporter permease</fullName>
        <ecNumber evidence="10">3.6.3.-</ecNumber>
    </submittedName>
</protein>
<keyword evidence="5 7" id="KW-0472">Membrane</keyword>
<keyword evidence="4 7" id="KW-1133">Transmembrane helix</keyword>
<evidence type="ECO:0000259" key="9">
    <source>
        <dbReference type="Pfam" id="PF12704"/>
    </source>
</evidence>
<dbReference type="RefSeq" id="WP_003422447.1">
    <property type="nucleotide sequence ID" value="NZ_BEHB01000006.1"/>
</dbReference>
<feature type="transmembrane region" description="Helical" evidence="7">
    <location>
        <begin position="239"/>
        <end position="258"/>
    </location>
</feature>
<feature type="domain" description="MacB-like periplasmic core" evidence="9">
    <location>
        <begin position="19"/>
        <end position="183"/>
    </location>
</feature>
<reference evidence="10 11" key="1">
    <citation type="submission" date="2019-02" db="EMBL/GenBank/DDBJ databases">
        <authorList>
            <consortium name="Pathogen Informatics"/>
        </authorList>
    </citation>
    <scope>NUCLEOTIDE SEQUENCE [LARGE SCALE GENOMIC DNA]</scope>
    <source>
        <strain evidence="10 11">078GUE027</strain>
    </source>
</reference>
<evidence type="ECO:0000256" key="2">
    <source>
        <dbReference type="ARBA" id="ARBA00022475"/>
    </source>
</evidence>
<feature type="transmembrane region" description="Helical" evidence="7">
    <location>
        <begin position="767"/>
        <end position="788"/>
    </location>
</feature>
<evidence type="ECO:0000256" key="4">
    <source>
        <dbReference type="ARBA" id="ARBA00022989"/>
    </source>
</evidence>
<dbReference type="Proteomes" id="UP000346772">
    <property type="component" value="Unassembled WGS sequence"/>
</dbReference>
<keyword evidence="3 7" id="KW-0812">Transmembrane</keyword>
<evidence type="ECO:0000313" key="11">
    <source>
        <dbReference type="Proteomes" id="UP000346772"/>
    </source>
</evidence>
<evidence type="ECO:0000256" key="1">
    <source>
        <dbReference type="ARBA" id="ARBA00004651"/>
    </source>
</evidence>
<dbReference type="GO" id="GO:0022857">
    <property type="term" value="F:transmembrane transporter activity"/>
    <property type="evidence" value="ECO:0007669"/>
    <property type="project" value="TreeGrafter"/>
</dbReference>
<dbReference type="GO" id="GO:0005886">
    <property type="term" value="C:plasma membrane"/>
    <property type="evidence" value="ECO:0007669"/>
    <property type="project" value="UniProtKB-SubCell"/>
</dbReference>
<feature type="domain" description="ABC3 transporter permease C-terminal" evidence="8">
    <location>
        <begin position="242"/>
        <end position="356"/>
    </location>
</feature>
<dbReference type="PANTHER" id="PTHR30572:SF4">
    <property type="entry name" value="ABC TRANSPORTER PERMEASE YTRF"/>
    <property type="match status" value="1"/>
</dbReference>
<dbReference type="InterPro" id="IPR003838">
    <property type="entry name" value="ABC3_permease_C"/>
</dbReference>
<evidence type="ECO:0000256" key="5">
    <source>
        <dbReference type="ARBA" id="ARBA00023136"/>
    </source>
</evidence>
<accession>A0AAX3GZ59</accession>
<dbReference type="AlphaFoldDB" id="A0AAX3GZ59"/>
<feature type="domain" description="ABC3 transporter permease C-terminal" evidence="8">
    <location>
        <begin position="717"/>
        <end position="834"/>
    </location>
</feature>
<proteinExistence type="inferred from homology"/>
<dbReference type="EMBL" id="CAADAT010000005">
    <property type="protein sequence ID" value="VFD53734.1"/>
    <property type="molecule type" value="Genomic_DNA"/>
</dbReference>
<organism evidence="10 11">
    <name type="scientific">Clostridioides difficile</name>
    <name type="common">Peptoclostridium difficile</name>
    <dbReference type="NCBI Taxonomy" id="1496"/>
    <lineage>
        <taxon>Bacteria</taxon>
        <taxon>Bacillati</taxon>
        <taxon>Bacillota</taxon>
        <taxon>Clostridia</taxon>
        <taxon>Peptostreptococcales</taxon>
        <taxon>Peptostreptococcaceae</taxon>
        <taxon>Clostridioides</taxon>
    </lineage>
</organism>
<comment type="caution">
    <text evidence="10">The sequence shown here is derived from an EMBL/GenBank/DDBJ whole genome shotgun (WGS) entry which is preliminary data.</text>
</comment>
<evidence type="ECO:0000259" key="8">
    <source>
        <dbReference type="Pfam" id="PF02687"/>
    </source>
</evidence>
<keyword evidence="2" id="KW-1003">Cell membrane</keyword>
<comment type="subcellular location">
    <subcellularLocation>
        <location evidence="1">Cell membrane</location>
        <topology evidence="1">Multi-pass membrane protein</topology>
    </subcellularLocation>
</comment>
<feature type="transmembrane region" description="Helical" evidence="7">
    <location>
        <begin position="410"/>
        <end position="429"/>
    </location>
</feature>
<dbReference type="InterPro" id="IPR050250">
    <property type="entry name" value="Macrolide_Exporter_MacB"/>
</dbReference>
<feature type="transmembrane region" description="Helical" evidence="7">
    <location>
        <begin position="12"/>
        <end position="35"/>
    </location>
</feature>
<comment type="similarity">
    <text evidence="6">Belongs to the ABC-4 integral membrane protein family.</text>
</comment>
<dbReference type="PANTHER" id="PTHR30572">
    <property type="entry name" value="MEMBRANE COMPONENT OF TRANSPORTER-RELATED"/>
    <property type="match status" value="1"/>
</dbReference>
<feature type="transmembrane region" description="Helical" evidence="7">
    <location>
        <begin position="713"/>
        <end position="731"/>
    </location>
</feature>
<evidence type="ECO:0000256" key="6">
    <source>
        <dbReference type="ARBA" id="ARBA00038076"/>
    </source>
</evidence>
<evidence type="ECO:0000256" key="7">
    <source>
        <dbReference type="SAM" id="Phobius"/>
    </source>
</evidence>
<name>A0AAX3GZ59_CLODI</name>
<dbReference type="Pfam" id="PF12704">
    <property type="entry name" value="MacB_PCD"/>
    <property type="match status" value="1"/>
</dbReference>
<feature type="transmembrane region" description="Helical" evidence="7">
    <location>
        <begin position="808"/>
        <end position="825"/>
    </location>
</feature>
<evidence type="ECO:0000256" key="3">
    <source>
        <dbReference type="ARBA" id="ARBA00022692"/>
    </source>
</evidence>
<dbReference type="Pfam" id="PF02687">
    <property type="entry name" value="FtsX"/>
    <property type="match status" value="2"/>
</dbReference>
<keyword evidence="10" id="KW-0378">Hydrolase</keyword>
<feature type="transmembrane region" description="Helical" evidence="7">
    <location>
        <begin position="279"/>
        <end position="307"/>
    </location>
</feature>